<dbReference type="FunFam" id="3.30.420.10:FF:000002">
    <property type="entry name" value="Crossover junction endodeoxyribonuclease RuvC"/>
    <property type="match status" value="1"/>
</dbReference>
<dbReference type="Gene3D" id="3.30.420.10">
    <property type="entry name" value="Ribonuclease H-like superfamily/Ribonuclease H"/>
    <property type="match status" value="1"/>
</dbReference>
<comment type="catalytic activity">
    <reaction evidence="12 13">
        <text>Endonucleolytic cleavage at a junction such as a reciprocal single-stranded crossover between two homologous DNA duplexes (Holliday junction).</text>
        <dbReference type="EC" id="3.1.21.10"/>
    </reaction>
</comment>
<evidence type="ECO:0000256" key="5">
    <source>
        <dbReference type="ARBA" id="ARBA00022759"/>
    </source>
</evidence>
<feature type="active site" evidence="13">
    <location>
        <position position="140"/>
    </location>
</feature>
<dbReference type="Pfam" id="PF02075">
    <property type="entry name" value="RuvC"/>
    <property type="match status" value="1"/>
</dbReference>
<dbReference type="PRINTS" id="PR00696">
    <property type="entry name" value="RSOLVASERUVC"/>
</dbReference>
<dbReference type="GO" id="GO:0048476">
    <property type="term" value="C:Holliday junction resolvase complex"/>
    <property type="evidence" value="ECO:0007669"/>
    <property type="project" value="UniProtKB-UniRule"/>
</dbReference>
<dbReference type="GO" id="GO:0003677">
    <property type="term" value="F:DNA binding"/>
    <property type="evidence" value="ECO:0007669"/>
    <property type="project" value="UniProtKB-KW"/>
</dbReference>
<evidence type="ECO:0000256" key="11">
    <source>
        <dbReference type="ARBA" id="ARBA00023204"/>
    </source>
</evidence>
<keyword evidence="7 13" id="KW-0378">Hydrolase</keyword>
<evidence type="ECO:0000256" key="1">
    <source>
        <dbReference type="ARBA" id="ARBA00009518"/>
    </source>
</evidence>
<dbReference type="GO" id="GO:0008821">
    <property type="term" value="F:crossover junction DNA endonuclease activity"/>
    <property type="evidence" value="ECO:0007669"/>
    <property type="project" value="UniProtKB-UniRule"/>
</dbReference>
<keyword evidence="11 13" id="KW-0234">DNA repair</keyword>
<dbReference type="PANTHER" id="PTHR30194">
    <property type="entry name" value="CROSSOVER JUNCTION ENDODEOXYRIBONUCLEASE RUVC"/>
    <property type="match status" value="1"/>
</dbReference>
<evidence type="ECO:0000256" key="3">
    <source>
        <dbReference type="ARBA" id="ARBA00022722"/>
    </source>
</evidence>
<keyword evidence="10 13" id="KW-0233">DNA recombination</keyword>
<comment type="subunit">
    <text evidence="13">Homodimer which binds Holliday junction (HJ) DNA. The HJ becomes 2-fold symmetrical on binding to RuvC with unstacked arms; it has a different conformation from HJ DNA in complex with RuvA. In the full resolvosome a probable DNA-RuvA(4)-RuvB(12)-RuvC(2) complex forms which resolves the HJ.</text>
</comment>
<dbReference type="GO" id="GO:0000287">
    <property type="term" value="F:magnesium ion binding"/>
    <property type="evidence" value="ECO:0007669"/>
    <property type="project" value="UniProtKB-UniRule"/>
</dbReference>
<dbReference type="NCBIfam" id="NF000711">
    <property type="entry name" value="PRK00039.2-1"/>
    <property type="match status" value="1"/>
</dbReference>
<comment type="function">
    <text evidence="13">The RuvA-RuvB-RuvC complex processes Holliday junction (HJ) DNA during genetic recombination and DNA repair. Endonuclease that resolves HJ intermediates. Cleaves cruciform DNA by making single-stranded nicks across the HJ at symmetrical positions within the homologous arms, yielding a 5'-phosphate and a 3'-hydroxyl group; requires a central core of homology in the junction. The consensus cleavage sequence is 5'-(A/T)TT(C/G)-3'. Cleavage occurs on the 3'-side of the TT dinucleotide at the point of strand exchange. HJ branch migration catalyzed by RuvA-RuvB allows RuvC to scan DNA until it finds its consensus sequence, where it cleaves and resolves the cruciform DNA.</text>
</comment>
<evidence type="ECO:0000256" key="12">
    <source>
        <dbReference type="ARBA" id="ARBA00029354"/>
    </source>
</evidence>
<comment type="similarity">
    <text evidence="1 13">Belongs to the RuvC family.</text>
</comment>
<dbReference type="GO" id="GO:0006310">
    <property type="term" value="P:DNA recombination"/>
    <property type="evidence" value="ECO:0007669"/>
    <property type="project" value="UniProtKB-UniRule"/>
</dbReference>
<evidence type="ECO:0000256" key="8">
    <source>
        <dbReference type="ARBA" id="ARBA00022842"/>
    </source>
</evidence>
<dbReference type="GO" id="GO:0006281">
    <property type="term" value="P:DNA repair"/>
    <property type="evidence" value="ECO:0007669"/>
    <property type="project" value="UniProtKB-UniRule"/>
</dbReference>
<dbReference type="EMBL" id="CADCWK010000137">
    <property type="protein sequence ID" value="CAA9557189.1"/>
    <property type="molecule type" value="Genomic_DNA"/>
</dbReference>
<feature type="active site" evidence="13">
    <location>
        <position position="7"/>
    </location>
</feature>
<accession>A0A6J4UVC8</accession>
<feature type="active site" evidence="13">
    <location>
        <position position="67"/>
    </location>
</feature>
<keyword evidence="9 13" id="KW-0238">DNA-binding</keyword>
<keyword evidence="3 13" id="KW-0540">Nuclease</keyword>
<feature type="binding site" evidence="13">
    <location>
        <position position="7"/>
    </location>
    <ligand>
        <name>Mg(2+)</name>
        <dbReference type="ChEBI" id="CHEBI:18420"/>
        <label>1</label>
    </ligand>
</feature>
<dbReference type="InterPro" id="IPR020563">
    <property type="entry name" value="X-over_junc_endoDNase_Mg_BS"/>
</dbReference>
<keyword evidence="4 13" id="KW-0479">Metal-binding</keyword>
<keyword evidence="5 13" id="KW-0255">Endonuclease</keyword>
<feature type="binding site" evidence="13">
    <location>
        <position position="140"/>
    </location>
    <ligand>
        <name>Mg(2+)</name>
        <dbReference type="ChEBI" id="CHEBI:18420"/>
        <label>1</label>
    </ligand>
</feature>
<keyword evidence="8 13" id="KW-0460">Magnesium</keyword>
<evidence type="ECO:0000256" key="13">
    <source>
        <dbReference type="HAMAP-Rule" id="MF_00034"/>
    </source>
</evidence>
<sequence>MLTLGVDPGTARLGYGLVRSRGQQREALAYGVLETTAAVPMPERLLTLHAGLRDVIEEFLPTAMAVERLFFARNVTTALAVGQARGVILLAAAQFGIPVSEYTPAEVKQSVSGYGKADKGQMQEMVRLVLGLDHIPQPDDAADALAIALCHTQFAPYASLGSGA</sequence>
<dbReference type="InterPro" id="IPR012337">
    <property type="entry name" value="RNaseH-like_sf"/>
</dbReference>
<dbReference type="NCBIfam" id="TIGR00228">
    <property type="entry name" value="ruvC"/>
    <property type="match status" value="1"/>
</dbReference>
<comment type="cofactor">
    <cofactor evidence="13">
        <name>Mg(2+)</name>
        <dbReference type="ChEBI" id="CHEBI:18420"/>
    </cofactor>
    <text evidence="13">Binds 2 Mg(2+) ion per subunit.</text>
</comment>
<feature type="binding site" evidence="13">
    <location>
        <position position="67"/>
    </location>
    <ligand>
        <name>Mg(2+)</name>
        <dbReference type="ChEBI" id="CHEBI:18420"/>
        <label>2</label>
    </ligand>
</feature>
<dbReference type="CDD" id="cd16962">
    <property type="entry name" value="RuvC"/>
    <property type="match status" value="1"/>
</dbReference>
<evidence type="ECO:0000256" key="10">
    <source>
        <dbReference type="ARBA" id="ARBA00023172"/>
    </source>
</evidence>
<comment type="subcellular location">
    <subcellularLocation>
        <location evidence="13">Cytoplasm</location>
    </subcellularLocation>
</comment>
<keyword evidence="6 13" id="KW-0227">DNA damage</keyword>
<dbReference type="PROSITE" id="PS01321">
    <property type="entry name" value="RUVC"/>
    <property type="match status" value="1"/>
</dbReference>
<evidence type="ECO:0000256" key="2">
    <source>
        <dbReference type="ARBA" id="ARBA00022490"/>
    </source>
</evidence>
<dbReference type="AlphaFoldDB" id="A0A6J4UVC8"/>
<dbReference type="InterPro" id="IPR002176">
    <property type="entry name" value="X-over_junc_endoDNase_RuvC"/>
</dbReference>
<reference evidence="15" key="1">
    <citation type="submission" date="2020-02" db="EMBL/GenBank/DDBJ databases">
        <authorList>
            <person name="Meier V. D."/>
        </authorList>
    </citation>
    <scope>NUCLEOTIDE SEQUENCE</scope>
    <source>
        <strain evidence="15">AVDCRST_MAG33</strain>
    </source>
</reference>
<dbReference type="SUPFAM" id="SSF53098">
    <property type="entry name" value="Ribonuclease H-like"/>
    <property type="match status" value="1"/>
</dbReference>
<name>A0A6J4UVC8_9BACT</name>
<dbReference type="InterPro" id="IPR036397">
    <property type="entry name" value="RNaseH_sf"/>
</dbReference>
<evidence type="ECO:0000313" key="15">
    <source>
        <dbReference type="EMBL" id="CAA9557189.1"/>
    </source>
</evidence>
<dbReference type="HAMAP" id="MF_00034">
    <property type="entry name" value="RuvC"/>
    <property type="match status" value="1"/>
</dbReference>
<dbReference type="PANTHER" id="PTHR30194:SF3">
    <property type="entry name" value="CROSSOVER JUNCTION ENDODEOXYRIBONUCLEASE RUVC"/>
    <property type="match status" value="1"/>
</dbReference>
<gene>
    <name evidence="13" type="primary">ruvC</name>
    <name evidence="15" type="ORF">AVDCRST_MAG33-1377</name>
</gene>
<dbReference type="GO" id="GO:0005737">
    <property type="term" value="C:cytoplasm"/>
    <property type="evidence" value="ECO:0007669"/>
    <property type="project" value="UniProtKB-SubCell"/>
</dbReference>
<proteinExistence type="inferred from homology"/>
<organism evidence="15">
    <name type="scientific">uncultured Thermomicrobiales bacterium</name>
    <dbReference type="NCBI Taxonomy" id="1645740"/>
    <lineage>
        <taxon>Bacteria</taxon>
        <taxon>Pseudomonadati</taxon>
        <taxon>Thermomicrobiota</taxon>
        <taxon>Thermomicrobia</taxon>
        <taxon>Thermomicrobiales</taxon>
        <taxon>environmental samples</taxon>
    </lineage>
</organism>
<evidence type="ECO:0000256" key="4">
    <source>
        <dbReference type="ARBA" id="ARBA00022723"/>
    </source>
</evidence>
<evidence type="ECO:0000256" key="9">
    <source>
        <dbReference type="ARBA" id="ARBA00023125"/>
    </source>
</evidence>
<evidence type="ECO:0000256" key="14">
    <source>
        <dbReference type="NCBIfam" id="TIGR00228"/>
    </source>
</evidence>
<keyword evidence="2 13" id="KW-0963">Cytoplasm</keyword>
<protein>
    <recommendedName>
        <fullName evidence="13 14">Crossover junction endodeoxyribonuclease RuvC</fullName>
        <ecNumber evidence="13 14">3.1.21.10</ecNumber>
    </recommendedName>
    <alternativeName>
        <fullName evidence="13">Holliday junction nuclease RuvC</fullName>
    </alternativeName>
    <alternativeName>
        <fullName evidence="13">Holliday junction resolvase RuvC</fullName>
    </alternativeName>
</protein>
<evidence type="ECO:0000256" key="6">
    <source>
        <dbReference type="ARBA" id="ARBA00022763"/>
    </source>
</evidence>
<dbReference type="EC" id="3.1.21.10" evidence="13 14"/>
<evidence type="ECO:0000256" key="7">
    <source>
        <dbReference type="ARBA" id="ARBA00022801"/>
    </source>
</evidence>